<proteinExistence type="predicted"/>
<sequence length="196" mass="21699">MMEWFQELSAFEKTYWILTFISTFMFLIVLITTIIGAETDDIGDVDAEIDADTGVGFQFFTLKNLVAFFAIFGWSGISSINSGNSKPTTVLISIFCGLLMMFVMASLFYYISKLSSSGTLKMHNALNAVGEVYLTVGANRTRAGKIQIKIQGALRELDALTDYETDLKQGQIIVVTEVTKNGTLIIEPQNKTKLLC</sequence>
<keyword evidence="1" id="KW-1133">Transmembrane helix</keyword>
<comment type="caution">
    <text evidence="2">The sequence shown here is derived from an EMBL/GenBank/DDBJ whole genome shotgun (WGS) entry which is preliminary data.</text>
</comment>
<feature type="transmembrane region" description="Helical" evidence="1">
    <location>
        <begin position="15"/>
        <end position="37"/>
    </location>
</feature>
<evidence type="ECO:0000313" key="3">
    <source>
        <dbReference type="Proteomes" id="UP000307140"/>
    </source>
</evidence>
<dbReference type="Proteomes" id="UP000307140">
    <property type="component" value="Unassembled WGS sequence"/>
</dbReference>
<feature type="transmembrane region" description="Helical" evidence="1">
    <location>
        <begin position="89"/>
        <end position="111"/>
    </location>
</feature>
<dbReference type="OrthoDB" id="662536at2"/>
<organism evidence="2 3">
    <name type="scientific">Polaribacter aestuariivivens</name>
    <dbReference type="NCBI Taxonomy" id="2304626"/>
    <lineage>
        <taxon>Bacteria</taxon>
        <taxon>Pseudomonadati</taxon>
        <taxon>Bacteroidota</taxon>
        <taxon>Flavobacteriia</taxon>
        <taxon>Flavobacteriales</taxon>
        <taxon>Flavobacteriaceae</taxon>
    </lineage>
</organism>
<dbReference type="InterPro" id="IPR012340">
    <property type="entry name" value="NA-bd_OB-fold"/>
</dbReference>
<keyword evidence="1" id="KW-0472">Membrane</keyword>
<evidence type="ECO:0000313" key="2">
    <source>
        <dbReference type="EMBL" id="TMM30675.1"/>
    </source>
</evidence>
<gene>
    <name evidence="2" type="ORF">FDT66_07900</name>
</gene>
<keyword evidence="1" id="KW-0812">Transmembrane</keyword>
<reference evidence="2 3" key="1">
    <citation type="submission" date="2019-05" db="EMBL/GenBank/DDBJ databases">
        <title>Polaribacter aestuariivivens sp. nov., isolated from a tidal flat.</title>
        <authorList>
            <person name="Yoon J.-H."/>
        </authorList>
    </citation>
    <scope>NUCLEOTIDE SEQUENCE [LARGE SCALE GENOMIC DNA]</scope>
    <source>
        <strain evidence="2 3">DBTF-3</strain>
    </source>
</reference>
<feature type="transmembrane region" description="Helical" evidence="1">
    <location>
        <begin position="57"/>
        <end position="77"/>
    </location>
</feature>
<dbReference type="AlphaFoldDB" id="A0A5S3N5P9"/>
<evidence type="ECO:0008006" key="4">
    <source>
        <dbReference type="Google" id="ProtNLM"/>
    </source>
</evidence>
<evidence type="ECO:0000256" key="1">
    <source>
        <dbReference type="SAM" id="Phobius"/>
    </source>
</evidence>
<accession>A0A5S3N5P9</accession>
<keyword evidence="3" id="KW-1185">Reference proteome</keyword>
<protein>
    <recommendedName>
        <fullName evidence="4">NfeD-like C-terminal domain-containing protein</fullName>
    </recommendedName>
</protein>
<name>A0A5S3N5P9_9FLAO</name>
<dbReference type="RefSeq" id="WP_138535624.1">
    <property type="nucleotide sequence ID" value="NZ_VANR01000003.1"/>
</dbReference>
<dbReference type="Gene3D" id="2.40.50.140">
    <property type="entry name" value="Nucleic acid-binding proteins"/>
    <property type="match status" value="1"/>
</dbReference>
<dbReference type="EMBL" id="VANR01000003">
    <property type="protein sequence ID" value="TMM30675.1"/>
    <property type="molecule type" value="Genomic_DNA"/>
</dbReference>